<reference evidence="1 2" key="1">
    <citation type="submission" date="2014-09" db="EMBL/GenBank/DDBJ databases">
        <authorList>
            <person name="Hornung B.V."/>
        </authorList>
    </citation>
    <scope>NUCLEOTIDE SEQUENCE [LARGE SCALE GENOMIC DNA]</scope>
    <source>
        <strain evidence="1 2">FRIFI</strain>
    </source>
</reference>
<keyword evidence="2" id="KW-1185">Reference proteome</keyword>
<dbReference type="Proteomes" id="UP000245695">
    <property type="component" value="Chromosome 1"/>
</dbReference>
<evidence type="ECO:0000313" key="1">
    <source>
        <dbReference type="EMBL" id="CEI72930.1"/>
    </source>
</evidence>
<proteinExistence type="predicted"/>
<dbReference type="KEGG" id="rhom:FRIFI_1395"/>
<evidence type="ECO:0000313" key="2">
    <source>
        <dbReference type="Proteomes" id="UP000245695"/>
    </source>
</evidence>
<gene>
    <name evidence="1" type="ORF">FRIFI_1395</name>
</gene>
<protein>
    <submittedName>
        <fullName evidence="1">Uncharacterized protein</fullName>
    </submittedName>
</protein>
<accession>A0A2P2BRE2</accession>
<sequence length="118" mass="13680">MFAELYTYLKEKGFDVYSIGQHQGTCSSPYLVIKENGESDIAGTSYINDIVEILVYYPMGSYSLMGSYTDKLKKEMRYFKKVSRVIEPMPTIIDDDKKAYMTSYTYRKIKMKEGRLNG</sequence>
<dbReference type="AlphaFoldDB" id="A0A2P2BRE2"/>
<dbReference type="RefSeq" id="WP_166505425.1">
    <property type="nucleotide sequence ID" value="NZ_LN650648.1"/>
</dbReference>
<dbReference type="EMBL" id="LN650648">
    <property type="protein sequence ID" value="CEI72930.1"/>
    <property type="molecule type" value="Genomic_DNA"/>
</dbReference>
<organism evidence="1 2">
    <name type="scientific">Romboutsia hominis</name>
    <dbReference type="NCBI Taxonomy" id="1507512"/>
    <lineage>
        <taxon>Bacteria</taxon>
        <taxon>Bacillati</taxon>
        <taxon>Bacillota</taxon>
        <taxon>Clostridia</taxon>
        <taxon>Peptostreptococcales</taxon>
        <taxon>Peptostreptococcaceae</taxon>
        <taxon>Romboutsia</taxon>
    </lineage>
</organism>
<name>A0A2P2BRE2_9FIRM</name>